<evidence type="ECO:0000313" key="1">
    <source>
        <dbReference type="EMBL" id="KAJ5074611.1"/>
    </source>
</evidence>
<proteinExistence type="predicted"/>
<reference evidence="1" key="1">
    <citation type="submission" date="2022-10" db="EMBL/GenBank/DDBJ databases">
        <title>Novel sulphate-reducing endosymbionts in the free-living metamonad Anaeramoeba.</title>
        <authorList>
            <person name="Jerlstrom-Hultqvist J."/>
            <person name="Cepicka I."/>
            <person name="Gallot-Lavallee L."/>
            <person name="Salas-Leiva D."/>
            <person name="Curtis B.A."/>
            <person name="Zahonova K."/>
            <person name="Pipaliya S."/>
            <person name="Dacks J."/>
            <person name="Roger A.J."/>
        </authorList>
    </citation>
    <scope>NUCLEOTIDE SEQUENCE</scope>
    <source>
        <strain evidence="1">BMAN</strain>
    </source>
</reference>
<dbReference type="AlphaFoldDB" id="A0A9Q0LL36"/>
<protein>
    <submittedName>
        <fullName evidence="1">Uncharacterized protein</fullName>
    </submittedName>
</protein>
<keyword evidence="2" id="KW-1185">Reference proteome</keyword>
<name>A0A9Q0LL36_ANAIG</name>
<dbReference type="EMBL" id="JAPDFW010000070">
    <property type="protein sequence ID" value="KAJ5074611.1"/>
    <property type="molecule type" value="Genomic_DNA"/>
</dbReference>
<dbReference type="Proteomes" id="UP001149090">
    <property type="component" value="Unassembled WGS sequence"/>
</dbReference>
<gene>
    <name evidence="1" type="ORF">M0811_01242</name>
</gene>
<evidence type="ECO:0000313" key="2">
    <source>
        <dbReference type="Proteomes" id="UP001149090"/>
    </source>
</evidence>
<sequence>MNEYYHFVNPKNTTRPIRTNLVQANRFKKQNISEEQPQNMTKNLFPLIELLTTLFTQCKFSDGIVELNEDFFEIPSNFIIEKKKFFKQIIEIPLNIFSLYTLIRHLSKESNQLSNFFIDLCLNELKNLDPKKFHYEIDLNILKKILEISDNFQEERTNKILLELIGIVSEIGNSNRFIGSKIASEIKLLFKFNPFTKQWKKQNIENVEKFYEKFPSLRKK</sequence>
<comment type="caution">
    <text evidence="1">The sequence shown here is derived from an EMBL/GenBank/DDBJ whole genome shotgun (WGS) entry which is preliminary data.</text>
</comment>
<accession>A0A9Q0LL36</accession>
<organism evidence="1 2">
    <name type="scientific">Anaeramoeba ignava</name>
    <name type="common">Anaerobic marine amoeba</name>
    <dbReference type="NCBI Taxonomy" id="1746090"/>
    <lineage>
        <taxon>Eukaryota</taxon>
        <taxon>Metamonada</taxon>
        <taxon>Anaeramoebidae</taxon>
        <taxon>Anaeramoeba</taxon>
    </lineage>
</organism>